<feature type="domain" description="ZP" evidence="4">
    <location>
        <begin position="26"/>
        <end position="274"/>
    </location>
</feature>
<feature type="chain" id="PRO_5041919822" evidence="3">
    <location>
        <begin position="20"/>
        <end position="389"/>
    </location>
</feature>
<keyword evidence="2" id="KW-0812">Transmembrane</keyword>
<feature type="signal peptide" evidence="3">
    <location>
        <begin position="1"/>
        <end position="19"/>
    </location>
</feature>
<dbReference type="FunFam" id="2.60.40.4100:FF:000002">
    <property type="entry name" value="Zona pellucida sperm-binding protein 3"/>
    <property type="match status" value="1"/>
</dbReference>
<feature type="transmembrane region" description="Helical" evidence="2">
    <location>
        <begin position="342"/>
        <end position="367"/>
    </location>
</feature>
<dbReference type="Pfam" id="PF00100">
    <property type="entry name" value="Zona_pellucida"/>
    <property type="match status" value="1"/>
</dbReference>
<dbReference type="GO" id="GO:0031012">
    <property type="term" value="C:extracellular matrix"/>
    <property type="evidence" value="ECO:0007669"/>
    <property type="project" value="TreeGrafter"/>
</dbReference>
<dbReference type="InterPro" id="IPR042235">
    <property type="entry name" value="ZP-C_dom"/>
</dbReference>
<dbReference type="InterPro" id="IPR055355">
    <property type="entry name" value="ZP-C"/>
</dbReference>
<gene>
    <name evidence="5" type="primary">ZP3</name>
    <name evidence="5" type="ORF">AOXY_G13966</name>
</gene>
<dbReference type="GO" id="GO:2000344">
    <property type="term" value="P:positive regulation of acrosome reaction"/>
    <property type="evidence" value="ECO:0007669"/>
    <property type="project" value="TreeGrafter"/>
</dbReference>
<reference evidence="5" key="1">
    <citation type="submission" date="2022-02" db="EMBL/GenBank/DDBJ databases">
        <title>Atlantic sturgeon de novo genome assembly.</title>
        <authorList>
            <person name="Stock M."/>
            <person name="Klopp C."/>
            <person name="Guiguen Y."/>
            <person name="Cabau C."/>
            <person name="Parinello H."/>
            <person name="Santidrian Yebra-Pimentel E."/>
            <person name="Kuhl H."/>
            <person name="Dirks R.P."/>
            <person name="Guessner J."/>
            <person name="Wuertz S."/>
            <person name="Du K."/>
            <person name="Schartl M."/>
        </authorList>
    </citation>
    <scope>NUCLEOTIDE SEQUENCE</scope>
    <source>
        <strain evidence="5">STURGEONOMICS-FGT-2020</strain>
        <tissue evidence="5">Whole blood</tissue>
    </source>
</reference>
<dbReference type="GO" id="GO:0032190">
    <property type="term" value="F:acrosin binding"/>
    <property type="evidence" value="ECO:0007669"/>
    <property type="project" value="TreeGrafter"/>
</dbReference>
<evidence type="ECO:0000256" key="2">
    <source>
        <dbReference type="SAM" id="Phobius"/>
    </source>
</evidence>
<keyword evidence="2" id="KW-1133">Transmembrane helix</keyword>
<sequence length="389" mass="42843">MALLKGVLLALCCFLSTSAQDAVTVNCGDDMITVDVELNFFGLPLDPNGLSLGSCPMSSVQGSNRIAAFSYGKLDCRFMRMVTSNISYMNNMVYDPTQRDGFYQTPFVAPVLCIYNKPSAWLPPVFSPALGDAAGMGKLEFSMKIMNDDFSAPRVSNLFFLGSPIQISASVNPQSHMPLILYMQECLAASTAELSASSQTYPLITNHGCFVDGRTANSRFLPRIQTSEIRLSVQAFKFTQDDAAVFIHCQILAWDPAQLQDPTKKACSFNMQTNNWELLDNPDQSTSVCGCCNSVCTVRRRRRRDTDDGLRRIAVLGPLRIASTVQSTDRDDPLDQDEDLSLFLLLIVATLLVMALLGALSLGYYFCVWRSGRAGPRPNTTCLSLHRNP</sequence>
<comment type="caution">
    <text evidence="5">The sequence shown here is derived from an EMBL/GenBank/DDBJ whole genome shotgun (WGS) entry which is preliminary data.</text>
</comment>
<dbReference type="SMART" id="SM00241">
    <property type="entry name" value="ZP"/>
    <property type="match status" value="1"/>
</dbReference>
<dbReference type="Gene3D" id="2.60.40.3210">
    <property type="entry name" value="Zona pellucida, ZP-N domain"/>
    <property type="match status" value="1"/>
</dbReference>
<dbReference type="EMBL" id="JAGXEW010000012">
    <property type="protein sequence ID" value="KAK1165438.1"/>
    <property type="molecule type" value="Genomic_DNA"/>
</dbReference>
<dbReference type="PROSITE" id="PS51034">
    <property type="entry name" value="ZP_2"/>
    <property type="match status" value="1"/>
</dbReference>
<evidence type="ECO:0000313" key="6">
    <source>
        <dbReference type="Proteomes" id="UP001230051"/>
    </source>
</evidence>
<evidence type="ECO:0000256" key="3">
    <source>
        <dbReference type="SAM" id="SignalP"/>
    </source>
</evidence>
<dbReference type="PANTHER" id="PTHR11576:SF3">
    <property type="entry name" value="SI:CH211-14A17.6-RELATED"/>
    <property type="match status" value="1"/>
</dbReference>
<dbReference type="PANTHER" id="PTHR11576">
    <property type="entry name" value="ZONA PELLUCIDA SPERM-BINDING PROTEIN 3"/>
    <property type="match status" value="1"/>
</dbReference>
<dbReference type="GO" id="GO:0007339">
    <property type="term" value="P:binding of sperm to zona pellucida"/>
    <property type="evidence" value="ECO:0007669"/>
    <property type="project" value="TreeGrafter"/>
</dbReference>
<dbReference type="Pfam" id="PF23344">
    <property type="entry name" value="ZP-N"/>
    <property type="match status" value="1"/>
</dbReference>
<protein>
    <submittedName>
        <fullName evidence="5">Zona pellucida sperm-binding protein 3-like</fullName>
    </submittedName>
</protein>
<feature type="non-terminal residue" evidence="5">
    <location>
        <position position="389"/>
    </location>
</feature>
<dbReference type="AlphaFoldDB" id="A0AAD8G2J1"/>
<dbReference type="Gene3D" id="2.60.40.4100">
    <property type="entry name" value="Zona pellucida, ZP-C domain"/>
    <property type="match status" value="1"/>
</dbReference>
<dbReference type="Proteomes" id="UP001230051">
    <property type="component" value="Unassembled WGS sequence"/>
</dbReference>
<keyword evidence="1" id="KW-1015">Disulfide bond</keyword>
<organism evidence="5 6">
    <name type="scientific">Acipenser oxyrinchus oxyrinchus</name>
    <dbReference type="NCBI Taxonomy" id="40147"/>
    <lineage>
        <taxon>Eukaryota</taxon>
        <taxon>Metazoa</taxon>
        <taxon>Chordata</taxon>
        <taxon>Craniata</taxon>
        <taxon>Vertebrata</taxon>
        <taxon>Euteleostomi</taxon>
        <taxon>Actinopterygii</taxon>
        <taxon>Chondrostei</taxon>
        <taxon>Acipenseriformes</taxon>
        <taxon>Acipenseridae</taxon>
        <taxon>Acipenser</taxon>
    </lineage>
</organism>
<keyword evidence="2" id="KW-0472">Membrane</keyword>
<evidence type="ECO:0000313" key="5">
    <source>
        <dbReference type="EMBL" id="KAK1165438.1"/>
    </source>
</evidence>
<keyword evidence="6" id="KW-1185">Reference proteome</keyword>
<name>A0AAD8G2J1_ACIOX</name>
<proteinExistence type="predicted"/>
<dbReference type="InterPro" id="IPR055356">
    <property type="entry name" value="ZP-N"/>
</dbReference>
<evidence type="ECO:0000259" key="4">
    <source>
        <dbReference type="PROSITE" id="PS51034"/>
    </source>
</evidence>
<dbReference type="InterPro" id="IPR001507">
    <property type="entry name" value="ZP_dom"/>
</dbReference>
<evidence type="ECO:0000256" key="1">
    <source>
        <dbReference type="ARBA" id="ARBA00023157"/>
    </source>
</evidence>
<keyword evidence="3" id="KW-0732">Signal</keyword>
<accession>A0AAD8G2J1</accession>
<dbReference type="GO" id="GO:0035803">
    <property type="term" value="P:egg coat formation"/>
    <property type="evidence" value="ECO:0007669"/>
    <property type="project" value="TreeGrafter"/>
</dbReference>